<dbReference type="AlphaFoldDB" id="A0A0N4Z8K4"/>
<dbReference type="InterPro" id="IPR006175">
    <property type="entry name" value="YjgF/YER057c/UK114"/>
</dbReference>
<dbReference type="Gene3D" id="3.30.1330.40">
    <property type="entry name" value="RutC-like"/>
    <property type="match status" value="1"/>
</dbReference>
<dbReference type="SUPFAM" id="SSF55298">
    <property type="entry name" value="YjgF-like"/>
    <property type="match status" value="1"/>
</dbReference>
<name>A0A0N4Z8K4_PARTI</name>
<comment type="similarity">
    <text evidence="1">Belongs to the RutC family.</text>
</comment>
<proteinExistence type="inferred from homology"/>
<dbReference type="CDD" id="cd06150">
    <property type="entry name" value="YjgF_YER057c_UK114_like_2"/>
    <property type="match status" value="1"/>
</dbReference>
<evidence type="ECO:0000313" key="2">
    <source>
        <dbReference type="Proteomes" id="UP000038045"/>
    </source>
</evidence>
<dbReference type="STRING" id="131310.A0A0N4Z8K4"/>
<dbReference type="PANTHER" id="PTHR47328">
    <property type="match status" value="1"/>
</dbReference>
<evidence type="ECO:0000313" key="3">
    <source>
        <dbReference type="WBParaSite" id="PTRK_0000361500.1"/>
    </source>
</evidence>
<dbReference type="PANTHER" id="PTHR47328:SF1">
    <property type="entry name" value="RUTC FAMILY PROTEIN YOAB"/>
    <property type="match status" value="1"/>
</dbReference>
<accession>A0A0N4Z8K4</accession>
<dbReference type="WBParaSite" id="PTRK_0000361500.1">
    <property type="protein sequence ID" value="PTRK_0000361500.1"/>
    <property type="gene ID" value="PTRK_0000361500"/>
</dbReference>
<organism evidence="2 3">
    <name type="scientific">Parastrongyloides trichosuri</name>
    <name type="common">Possum-specific nematode worm</name>
    <dbReference type="NCBI Taxonomy" id="131310"/>
    <lineage>
        <taxon>Eukaryota</taxon>
        <taxon>Metazoa</taxon>
        <taxon>Ecdysozoa</taxon>
        <taxon>Nematoda</taxon>
        <taxon>Chromadorea</taxon>
        <taxon>Rhabditida</taxon>
        <taxon>Tylenchina</taxon>
        <taxon>Panagrolaimomorpha</taxon>
        <taxon>Strongyloidoidea</taxon>
        <taxon>Strongyloididae</taxon>
        <taxon>Parastrongyloides</taxon>
    </lineage>
</organism>
<dbReference type="Proteomes" id="UP000038045">
    <property type="component" value="Unplaced"/>
</dbReference>
<evidence type="ECO:0000256" key="1">
    <source>
        <dbReference type="ARBA" id="ARBA00010552"/>
    </source>
</evidence>
<reference evidence="3" key="1">
    <citation type="submission" date="2017-02" db="UniProtKB">
        <authorList>
            <consortium name="WormBaseParasite"/>
        </authorList>
    </citation>
    <scope>IDENTIFICATION</scope>
</reference>
<dbReference type="InterPro" id="IPR019897">
    <property type="entry name" value="RidA_CS"/>
</dbReference>
<dbReference type="PROSITE" id="PS01094">
    <property type="entry name" value="UPF0076"/>
    <property type="match status" value="1"/>
</dbReference>
<dbReference type="InterPro" id="IPR035709">
    <property type="entry name" value="YoaB-like"/>
</dbReference>
<keyword evidence="2" id="KW-1185">Reference proteome</keyword>
<dbReference type="InterPro" id="IPR035959">
    <property type="entry name" value="RutC-like_sf"/>
</dbReference>
<protein>
    <submittedName>
        <fullName evidence="3">RidA family protein</fullName>
    </submittedName>
</protein>
<dbReference type="Pfam" id="PF01042">
    <property type="entry name" value="Ribonuc_L-PSP"/>
    <property type="match status" value="1"/>
</dbReference>
<sequence length="122" mass="13384">MFAEGKTVMIMRYQKGSRMSQAVSYGGMVHIAGQVAENRKASIEEQTRDVLGKIDQLLQQAGTDRSKLLAVNVFLPAIVDFDAMNSVYDAWIDPENPPARACVEARLADPDLRVEMTAVAAL</sequence>